<sequence>MTAHALPIALDFDEGIDRKTLRRLRDRFLLVNGQRWE</sequence>
<comment type="caution">
    <text evidence="1">The sequence shown here is derived from an EMBL/GenBank/DDBJ whole genome shotgun (WGS) entry which is preliminary data.</text>
</comment>
<reference evidence="1" key="1">
    <citation type="journal article" date="2015" name="Nature">
        <title>Complex archaea that bridge the gap between prokaryotes and eukaryotes.</title>
        <authorList>
            <person name="Spang A."/>
            <person name="Saw J.H."/>
            <person name="Jorgensen S.L."/>
            <person name="Zaremba-Niedzwiedzka K."/>
            <person name="Martijn J."/>
            <person name="Lind A.E."/>
            <person name="van Eijk R."/>
            <person name="Schleper C."/>
            <person name="Guy L."/>
            <person name="Ettema T.J."/>
        </authorList>
    </citation>
    <scope>NUCLEOTIDE SEQUENCE</scope>
</reference>
<organism evidence="1">
    <name type="scientific">marine sediment metagenome</name>
    <dbReference type="NCBI Taxonomy" id="412755"/>
    <lineage>
        <taxon>unclassified sequences</taxon>
        <taxon>metagenomes</taxon>
        <taxon>ecological metagenomes</taxon>
    </lineage>
</organism>
<accession>A0A0F9P6S0</accession>
<feature type="non-terminal residue" evidence="1">
    <location>
        <position position="37"/>
    </location>
</feature>
<evidence type="ECO:0000313" key="1">
    <source>
        <dbReference type="EMBL" id="KKM89127.1"/>
    </source>
</evidence>
<name>A0A0F9P6S0_9ZZZZ</name>
<proteinExistence type="predicted"/>
<dbReference type="AlphaFoldDB" id="A0A0F9P6S0"/>
<dbReference type="EMBL" id="LAZR01006866">
    <property type="protein sequence ID" value="KKM89127.1"/>
    <property type="molecule type" value="Genomic_DNA"/>
</dbReference>
<gene>
    <name evidence="1" type="ORF">LCGC14_1251840</name>
</gene>
<protein>
    <submittedName>
        <fullName evidence="1">Uncharacterized protein</fullName>
    </submittedName>
</protein>